<keyword evidence="2" id="KW-0732">Signal</keyword>
<proteinExistence type="predicted"/>
<sequence>MEVKSGFFYLFSCLALLLFTANFQSSSAAPTGLSDNTDYYGLFGSPTLPRDISLPPDTTPAVDSPKHLFRRGCFQSKPEPEDEPQFTCDGNVPSPDEMRLQIQNHGTVPTKMSMFYTRLGNAGGMAIAKRWICDHPDDVAPDSFVFFDDIVDPDWEVAVGTSFNGNQARIVAFQKLLSQIFAEEAQGTAWIFMPDDVQLDDLDDMNTWKSWEFPALTRNSKIDAVRRVDPREGATQGPRAIWARGDPPTPNEPRGLLPS</sequence>
<feature type="region of interest" description="Disordered" evidence="1">
    <location>
        <begin position="228"/>
        <end position="259"/>
    </location>
</feature>
<feature type="signal peptide" evidence="2">
    <location>
        <begin position="1"/>
        <end position="28"/>
    </location>
</feature>
<dbReference type="OrthoDB" id="73875at2759"/>
<dbReference type="Proteomes" id="UP000799766">
    <property type="component" value="Unassembled WGS sequence"/>
</dbReference>
<gene>
    <name evidence="3" type="ORF">BDY21DRAFT_423771</name>
</gene>
<feature type="chain" id="PRO_5025654400" evidence="2">
    <location>
        <begin position="29"/>
        <end position="259"/>
    </location>
</feature>
<keyword evidence="4" id="KW-1185">Reference proteome</keyword>
<protein>
    <submittedName>
        <fullName evidence="3">Uncharacterized protein</fullName>
    </submittedName>
</protein>
<evidence type="ECO:0000256" key="1">
    <source>
        <dbReference type="SAM" id="MobiDB-lite"/>
    </source>
</evidence>
<evidence type="ECO:0000313" key="3">
    <source>
        <dbReference type="EMBL" id="KAF2454535.1"/>
    </source>
</evidence>
<name>A0A6A6NRZ2_9PEZI</name>
<dbReference type="AlphaFoldDB" id="A0A6A6NRZ2"/>
<accession>A0A6A6NRZ2</accession>
<dbReference type="EMBL" id="MU001691">
    <property type="protein sequence ID" value="KAF2454535.1"/>
    <property type="molecule type" value="Genomic_DNA"/>
</dbReference>
<evidence type="ECO:0000313" key="4">
    <source>
        <dbReference type="Proteomes" id="UP000799766"/>
    </source>
</evidence>
<organism evidence="3 4">
    <name type="scientific">Lineolata rhizophorae</name>
    <dbReference type="NCBI Taxonomy" id="578093"/>
    <lineage>
        <taxon>Eukaryota</taxon>
        <taxon>Fungi</taxon>
        <taxon>Dikarya</taxon>
        <taxon>Ascomycota</taxon>
        <taxon>Pezizomycotina</taxon>
        <taxon>Dothideomycetes</taxon>
        <taxon>Dothideomycetes incertae sedis</taxon>
        <taxon>Lineolatales</taxon>
        <taxon>Lineolataceae</taxon>
        <taxon>Lineolata</taxon>
    </lineage>
</organism>
<evidence type="ECO:0000256" key="2">
    <source>
        <dbReference type="SAM" id="SignalP"/>
    </source>
</evidence>
<reference evidence="3" key="1">
    <citation type="journal article" date="2020" name="Stud. Mycol.">
        <title>101 Dothideomycetes genomes: a test case for predicting lifestyles and emergence of pathogens.</title>
        <authorList>
            <person name="Haridas S."/>
            <person name="Albert R."/>
            <person name="Binder M."/>
            <person name="Bloem J."/>
            <person name="Labutti K."/>
            <person name="Salamov A."/>
            <person name="Andreopoulos B."/>
            <person name="Baker S."/>
            <person name="Barry K."/>
            <person name="Bills G."/>
            <person name="Bluhm B."/>
            <person name="Cannon C."/>
            <person name="Castanera R."/>
            <person name="Culley D."/>
            <person name="Daum C."/>
            <person name="Ezra D."/>
            <person name="Gonzalez J."/>
            <person name="Henrissat B."/>
            <person name="Kuo A."/>
            <person name="Liang C."/>
            <person name="Lipzen A."/>
            <person name="Lutzoni F."/>
            <person name="Magnuson J."/>
            <person name="Mondo S."/>
            <person name="Nolan M."/>
            <person name="Ohm R."/>
            <person name="Pangilinan J."/>
            <person name="Park H.-J."/>
            <person name="Ramirez L."/>
            <person name="Alfaro M."/>
            <person name="Sun H."/>
            <person name="Tritt A."/>
            <person name="Yoshinaga Y."/>
            <person name="Zwiers L.-H."/>
            <person name="Turgeon B."/>
            <person name="Goodwin S."/>
            <person name="Spatafora J."/>
            <person name="Crous P."/>
            <person name="Grigoriev I."/>
        </authorList>
    </citation>
    <scope>NUCLEOTIDE SEQUENCE</scope>
    <source>
        <strain evidence="3">ATCC 16933</strain>
    </source>
</reference>